<accession>A0A4C1X171</accession>
<keyword evidence="2" id="KW-1185">Reference proteome</keyword>
<reference evidence="1 2" key="1">
    <citation type="journal article" date="2019" name="Commun. Biol.">
        <title>The bagworm genome reveals a unique fibroin gene that provides high tensile strength.</title>
        <authorList>
            <person name="Kono N."/>
            <person name="Nakamura H."/>
            <person name="Ohtoshi R."/>
            <person name="Tomita M."/>
            <person name="Numata K."/>
            <person name="Arakawa K."/>
        </authorList>
    </citation>
    <scope>NUCLEOTIDE SEQUENCE [LARGE SCALE GENOMIC DNA]</scope>
</reference>
<sequence length="110" mass="12655">MIPKIVTVHNDHLVRRQVQSDTRQQDAFVSAARDPHLHAITTVNDLNNSYENHTETRPRSLFERSAHASRAIRNFTTNDMLYEYVKVDIGTETMRCLHKPMAGAVRLTEP</sequence>
<name>A0A4C1X171_EUMVA</name>
<evidence type="ECO:0000313" key="1">
    <source>
        <dbReference type="EMBL" id="GBP56109.1"/>
    </source>
</evidence>
<proteinExistence type="predicted"/>
<protein>
    <submittedName>
        <fullName evidence="1">Uncharacterized protein</fullName>
    </submittedName>
</protein>
<evidence type="ECO:0000313" key="2">
    <source>
        <dbReference type="Proteomes" id="UP000299102"/>
    </source>
</evidence>
<dbReference type="AlphaFoldDB" id="A0A4C1X171"/>
<dbReference type="Proteomes" id="UP000299102">
    <property type="component" value="Unassembled WGS sequence"/>
</dbReference>
<dbReference type="EMBL" id="BGZK01000685">
    <property type="protein sequence ID" value="GBP56109.1"/>
    <property type="molecule type" value="Genomic_DNA"/>
</dbReference>
<comment type="caution">
    <text evidence="1">The sequence shown here is derived from an EMBL/GenBank/DDBJ whole genome shotgun (WGS) entry which is preliminary data.</text>
</comment>
<gene>
    <name evidence="1" type="ORF">EVAR_26080_1</name>
</gene>
<organism evidence="1 2">
    <name type="scientific">Eumeta variegata</name>
    <name type="common">Bagworm moth</name>
    <name type="synonym">Eumeta japonica</name>
    <dbReference type="NCBI Taxonomy" id="151549"/>
    <lineage>
        <taxon>Eukaryota</taxon>
        <taxon>Metazoa</taxon>
        <taxon>Ecdysozoa</taxon>
        <taxon>Arthropoda</taxon>
        <taxon>Hexapoda</taxon>
        <taxon>Insecta</taxon>
        <taxon>Pterygota</taxon>
        <taxon>Neoptera</taxon>
        <taxon>Endopterygota</taxon>
        <taxon>Lepidoptera</taxon>
        <taxon>Glossata</taxon>
        <taxon>Ditrysia</taxon>
        <taxon>Tineoidea</taxon>
        <taxon>Psychidae</taxon>
        <taxon>Oiketicinae</taxon>
        <taxon>Eumeta</taxon>
    </lineage>
</organism>